<protein>
    <submittedName>
        <fullName evidence="1">Uncharacterized protein</fullName>
    </submittedName>
</protein>
<sequence>MQVMKQLKSQQSHHYWMPYTIYINEQVLENKIRLREDVPYFSILSQWHFIQFEYGLDKKGQRSQFKISYFDNQDLKSKQYYLGNSQYYSLFINTKFYAYFGGDFTIYQKLKGQLAGFYFISNYPHDLDFLIFCHYSCKTCNGPQISDCLSCHDNNERVYLEDIQQCVCPI</sequence>
<dbReference type="CDD" id="cd00064">
    <property type="entry name" value="FU"/>
    <property type="match status" value="1"/>
</dbReference>
<comment type="caution">
    <text evidence="1">The sequence shown here is derived from an EMBL/GenBank/DDBJ whole genome shotgun (WGS) entry which is preliminary data.</text>
</comment>
<name>A0A8S1XAS7_9CILI</name>
<dbReference type="InterPro" id="IPR006212">
    <property type="entry name" value="Furin_repeat"/>
</dbReference>
<evidence type="ECO:0000313" key="2">
    <source>
        <dbReference type="Proteomes" id="UP000689195"/>
    </source>
</evidence>
<proteinExistence type="predicted"/>
<dbReference type="Proteomes" id="UP000689195">
    <property type="component" value="Unassembled WGS sequence"/>
</dbReference>
<accession>A0A8S1XAS7</accession>
<dbReference type="AlphaFoldDB" id="A0A8S1XAS7"/>
<evidence type="ECO:0000313" key="1">
    <source>
        <dbReference type="EMBL" id="CAD8197943.1"/>
    </source>
</evidence>
<organism evidence="1 2">
    <name type="scientific">Paramecium pentaurelia</name>
    <dbReference type="NCBI Taxonomy" id="43138"/>
    <lineage>
        <taxon>Eukaryota</taxon>
        <taxon>Sar</taxon>
        <taxon>Alveolata</taxon>
        <taxon>Ciliophora</taxon>
        <taxon>Intramacronucleata</taxon>
        <taxon>Oligohymenophorea</taxon>
        <taxon>Peniculida</taxon>
        <taxon>Parameciidae</taxon>
        <taxon>Paramecium</taxon>
    </lineage>
</organism>
<keyword evidence="2" id="KW-1185">Reference proteome</keyword>
<reference evidence="1" key="1">
    <citation type="submission" date="2021-01" db="EMBL/GenBank/DDBJ databases">
        <authorList>
            <consortium name="Genoscope - CEA"/>
            <person name="William W."/>
        </authorList>
    </citation>
    <scope>NUCLEOTIDE SEQUENCE</scope>
</reference>
<gene>
    <name evidence="1" type="ORF">PPENT_87.1.T1170010</name>
</gene>
<dbReference type="EMBL" id="CAJJDO010000117">
    <property type="protein sequence ID" value="CAD8197943.1"/>
    <property type="molecule type" value="Genomic_DNA"/>
</dbReference>